<evidence type="ECO:0000256" key="8">
    <source>
        <dbReference type="ARBA" id="ARBA00022737"/>
    </source>
</evidence>
<organism evidence="15 16">
    <name type="scientific">Fontimonas thermophila</name>
    <dbReference type="NCBI Taxonomy" id="1076937"/>
    <lineage>
        <taxon>Bacteria</taxon>
        <taxon>Pseudomonadati</taxon>
        <taxon>Pseudomonadota</taxon>
        <taxon>Gammaproteobacteria</taxon>
        <taxon>Nevskiales</taxon>
        <taxon>Nevskiaceae</taxon>
        <taxon>Fontimonas</taxon>
    </lineage>
</organism>
<evidence type="ECO:0000259" key="14">
    <source>
        <dbReference type="PROSITE" id="PS51672"/>
    </source>
</evidence>
<dbReference type="InterPro" id="IPR045865">
    <property type="entry name" value="ACT-like_dom_sf"/>
</dbReference>
<dbReference type="InterPro" id="IPR001721">
    <property type="entry name" value="TD_ACT-like"/>
</dbReference>
<dbReference type="FunFam" id="3.40.50.1100:FF:000008">
    <property type="entry name" value="L-threonine dehydratase"/>
    <property type="match status" value="1"/>
</dbReference>
<evidence type="ECO:0000256" key="13">
    <source>
        <dbReference type="RuleBase" id="RU362012"/>
    </source>
</evidence>
<keyword evidence="16" id="KW-1185">Reference proteome</keyword>
<evidence type="ECO:0000256" key="7">
    <source>
        <dbReference type="ARBA" id="ARBA00022624"/>
    </source>
</evidence>
<dbReference type="PANTHER" id="PTHR48078">
    <property type="entry name" value="THREONINE DEHYDRATASE, MITOCHONDRIAL-RELATED"/>
    <property type="match status" value="1"/>
</dbReference>
<keyword evidence="8" id="KW-0677">Repeat</keyword>
<keyword evidence="11 13" id="KW-0100">Branched-chain amino acid biosynthesis</keyword>
<dbReference type="PROSITE" id="PS00165">
    <property type="entry name" value="DEHYDRATASE_SER_THR"/>
    <property type="match status" value="1"/>
</dbReference>
<evidence type="ECO:0000256" key="3">
    <source>
        <dbReference type="ARBA" id="ARBA00004810"/>
    </source>
</evidence>
<dbReference type="PANTHER" id="PTHR48078:SF11">
    <property type="entry name" value="THREONINE DEHYDRATASE, MITOCHONDRIAL"/>
    <property type="match status" value="1"/>
</dbReference>
<dbReference type="GO" id="GO:0006567">
    <property type="term" value="P:L-threonine catabolic process"/>
    <property type="evidence" value="ECO:0007669"/>
    <property type="project" value="TreeGrafter"/>
</dbReference>
<feature type="domain" description="ACT-like" evidence="14">
    <location>
        <begin position="344"/>
        <end position="416"/>
    </location>
</feature>
<evidence type="ECO:0000313" key="15">
    <source>
        <dbReference type="EMBL" id="SFF48382.1"/>
    </source>
</evidence>
<evidence type="ECO:0000256" key="12">
    <source>
        <dbReference type="ARBA" id="ARBA00025527"/>
    </source>
</evidence>
<dbReference type="EC" id="4.3.1.19" evidence="13"/>
<gene>
    <name evidence="13" type="primary">ilvA</name>
    <name evidence="15" type="ORF">SAMN04488120_105131</name>
</gene>
<comment type="pathway">
    <text evidence="3 13">Amino-acid biosynthesis; L-isoleucine biosynthesis; 2-oxobutanoate from L-threonine: step 1/1.</text>
</comment>
<keyword evidence="7 13" id="KW-0412">Isoleucine biosynthesis</keyword>
<comment type="catalytic activity">
    <reaction evidence="1 13">
        <text>L-threonine = 2-oxobutanoate + NH4(+)</text>
        <dbReference type="Rhea" id="RHEA:22108"/>
        <dbReference type="ChEBI" id="CHEBI:16763"/>
        <dbReference type="ChEBI" id="CHEBI:28938"/>
        <dbReference type="ChEBI" id="CHEBI:57926"/>
        <dbReference type="EC" id="4.3.1.19"/>
    </reaction>
</comment>
<comment type="similarity">
    <text evidence="4 13">Belongs to the serine/threonine dehydratase family.</text>
</comment>
<dbReference type="GO" id="GO:0004794">
    <property type="term" value="F:threonine deaminase activity"/>
    <property type="evidence" value="ECO:0007669"/>
    <property type="project" value="UniProtKB-UniRule"/>
</dbReference>
<evidence type="ECO:0000256" key="10">
    <source>
        <dbReference type="ARBA" id="ARBA00023239"/>
    </source>
</evidence>
<keyword evidence="6 13" id="KW-0028">Amino-acid biosynthesis</keyword>
<protein>
    <recommendedName>
        <fullName evidence="13">L-threonine dehydratase</fullName>
        <ecNumber evidence="13">4.3.1.19</ecNumber>
    </recommendedName>
    <alternativeName>
        <fullName evidence="13">Threonine deaminase</fullName>
    </alternativeName>
</protein>
<evidence type="ECO:0000256" key="2">
    <source>
        <dbReference type="ARBA" id="ARBA00001933"/>
    </source>
</evidence>
<dbReference type="InterPro" id="IPR005787">
    <property type="entry name" value="Thr_deHydtase_biosynth"/>
</dbReference>
<dbReference type="CDD" id="cd01562">
    <property type="entry name" value="Thr-dehyd"/>
    <property type="match status" value="1"/>
</dbReference>
<dbReference type="NCBIfam" id="NF006674">
    <property type="entry name" value="PRK09224.1"/>
    <property type="match status" value="1"/>
</dbReference>
<dbReference type="GO" id="GO:0030170">
    <property type="term" value="F:pyridoxal phosphate binding"/>
    <property type="evidence" value="ECO:0007669"/>
    <property type="project" value="InterPro"/>
</dbReference>
<comment type="function">
    <text evidence="12 13">Catalyzes the anaerobic formation of alpha-ketobutyrate and ammonia from threonine in a two-step reaction. The first step involved a dehydration of threonine and a production of enamine intermediates (aminocrotonate), which tautomerizes to its imine form (iminobutyrate). Both intermediates are unstable and short-lived. The second step is the nonenzymatic hydrolysis of the enamine/imine intermediates to form 2-ketobutyrate and free ammonia. In the low water environment of the cell, the second step is accelerated by RidA.</text>
</comment>
<dbReference type="AlphaFoldDB" id="A0A1I2J0X7"/>
<name>A0A1I2J0X7_9GAMM</name>
<dbReference type="EMBL" id="FOOC01000005">
    <property type="protein sequence ID" value="SFF48382.1"/>
    <property type="molecule type" value="Genomic_DNA"/>
</dbReference>
<keyword evidence="10 13" id="KW-0456">Lyase</keyword>
<dbReference type="InterPro" id="IPR000634">
    <property type="entry name" value="Ser/Thr_deHydtase_PyrdxlP-BS"/>
</dbReference>
<feature type="domain" description="ACT-like" evidence="14">
    <location>
        <begin position="439"/>
        <end position="510"/>
    </location>
</feature>
<dbReference type="NCBIfam" id="TIGR01124">
    <property type="entry name" value="ilvA_2Cterm"/>
    <property type="match status" value="1"/>
</dbReference>
<comment type="cofactor">
    <cofactor evidence="2 13">
        <name>pyridoxal 5'-phosphate</name>
        <dbReference type="ChEBI" id="CHEBI:597326"/>
    </cofactor>
</comment>
<dbReference type="Gene3D" id="3.40.50.1100">
    <property type="match status" value="2"/>
</dbReference>
<sequence>MKSSSRVKPAPDHLLRLLDAYRARIEAARVYDVAVITPLEEAAKLSQRLGNRVLLKREDTQPVYSFKLRGAYNKIAQLDNAECARGVITASAGNHAQGVALAARRRGLTAWIVMPRTTPSLKVEAVRALGGKAILHGDTYDEAYEHAQVLAAEKGMTMIHPYDDADVIAGQGTIGRELLEQCGHLDAVFVPVGGGGLLAGVAAWIKAVRPGTKVIAVEPEDSNCFEAAMRAGRRVVLPQVGLFADGVAVKQIGEENFRVARHLVDGCVLVSVDEICAATRDAFYENRSLPEPAGALALAGLKRWVHEHGVRGQTLAAIVSGANLNFDRLRHIAERAELGDEAEMLLAVTIPEQPGSFKRFLRQIGRRVITEFNYRYASPRAAHVFVGIKLTDGPEQRQIVLEALRDGGYEVVDMSANEMAKVHVRFMVGGRCPGLPDERLFRFEFPERPGAALDFLNAIGSRWNISLFHYRNHGAAYGRVLCGLQVPKKELAECRRTLDALGYEYAEETDNPAYRLFLGTD</sequence>
<evidence type="ECO:0000256" key="1">
    <source>
        <dbReference type="ARBA" id="ARBA00001274"/>
    </source>
</evidence>
<dbReference type="GO" id="GO:0006565">
    <property type="term" value="P:L-serine catabolic process"/>
    <property type="evidence" value="ECO:0007669"/>
    <property type="project" value="TreeGrafter"/>
</dbReference>
<evidence type="ECO:0000256" key="9">
    <source>
        <dbReference type="ARBA" id="ARBA00022898"/>
    </source>
</evidence>
<dbReference type="InterPro" id="IPR001926">
    <property type="entry name" value="TrpB-like_PALP"/>
</dbReference>
<comment type="subunit">
    <text evidence="5 13">Homotetramer.</text>
</comment>
<dbReference type="CDD" id="cd04907">
    <property type="entry name" value="ACT_ThrD-I_2"/>
    <property type="match status" value="1"/>
</dbReference>
<dbReference type="Pfam" id="PF00291">
    <property type="entry name" value="PALP"/>
    <property type="match status" value="1"/>
</dbReference>
<dbReference type="SUPFAM" id="SSF53686">
    <property type="entry name" value="Tryptophan synthase beta subunit-like PLP-dependent enzymes"/>
    <property type="match status" value="1"/>
</dbReference>
<evidence type="ECO:0000256" key="6">
    <source>
        <dbReference type="ARBA" id="ARBA00022605"/>
    </source>
</evidence>
<dbReference type="InterPro" id="IPR050147">
    <property type="entry name" value="Ser/Thr_Dehydratase"/>
</dbReference>
<dbReference type="GO" id="GO:0009097">
    <property type="term" value="P:isoleucine biosynthetic process"/>
    <property type="evidence" value="ECO:0007669"/>
    <property type="project" value="UniProtKB-UniRule"/>
</dbReference>
<dbReference type="SUPFAM" id="SSF55021">
    <property type="entry name" value="ACT-like"/>
    <property type="match status" value="2"/>
</dbReference>
<dbReference type="InterPro" id="IPR038110">
    <property type="entry name" value="TD_ACT-like_sf"/>
</dbReference>
<evidence type="ECO:0000256" key="5">
    <source>
        <dbReference type="ARBA" id="ARBA00011881"/>
    </source>
</evidence>
<proteinExistence type="inferred from homology"/>
<dbReference type="Gene3D" id="3.40.1020.10">
    <property type="entry name" value="Biosynthetic Threonine Deaminase, Domain 3"/>
    <property type="match status" value="1"/>
</dbReference>
<dbReference type="UniPathway" id="UPA00047">
    <property type="reaction ID" value="UER00054"/>
</dbReference>
<keyword evidence="9 13" id="KW-0663">Pyridoxal phosphate</keyword>
<dbReference type="FunFam" id="3.40.1020.10:FF:000001">
    <property type="entry name" value="L-threonine dehydratase"/>
    <property type="match status" value="1"/>
</dbReference>
<accession>A0A1I2J0X7</accession>
<dbReference type="Pfam" id="PF00585">
    <property type="entry name" value="Thr_dehydrat_C"/>
    <property type="match status" value="2"/>
</dbReference>
<evidence type="ECO:0000313" key="16">
    <source>
        <dbReference type="Proteomes" id="UP000199771"/>
    </source>
</evidence>
<dbReference type="PROSITE" id="PS51672">
    <property type="entry name" value="ACT_LIKE"/>
    <property type="match status" value="2"/>
</dbReference>
<dbReference type="GO" id="GO:0003941">
    <property type="term" value="F:L-serine ammonia-lyase activity"/>
    <property type="evidence" value="ECO:0007669"/>
    <property type="project" value="TreeGrafter"/>
</dbReference>
<dbReference type="CDD" id="cd04906">
    <property type="entry name" value="ACT_ThrD-I_1"/>
    <property type="match status" value="1"/>
</dbReference>
<evidence type="ECO:0000256" key="4">
    <source>
        <dbReference type="ARBA" id="ARBA00010869"/>
    </source>
</evidence>
<dbReference type="InterPro" id="IPR036052">
    <property type="entry name" value="TrpB-like_PALP_sf"/>
</dbReference>
<dbReference type="STRING" id="1076937.SAMN04488120_105131"/>
<dbReference type="Proteomes" id="UP000199771">
    <property type="component" value="Unassembled WGS sequence"/>
</dbReference>
<evidence type="ECO:0000256" key="11">
    <source>
        <dbReference type="ARBA" id="ARBA00023304"/>
    </source>
</evidence>
<reference evidence="15 16" key="1">
    <citation type="submission" date="2016-10" db="EMBL/GenBank/DDBJ databases">
        <authorList>
            <person name="de Groot N.N."/>
        </authorList>
    </citation>
    <scope>NUCLEOTIDE SEQUENCE [LARGE SCALE GENOMIC DNA]</scope>
    <source>
        <strain evidence="15 16">DSM 23609</strain>
    </source>
</reference>